<dbReference type="KEGG" id="apel:CA267_009945"/>
<gene>
    <name evidence="2" type="ORF">CA267_009945</name>
</gene>
<dbReference type="OrthoDB" id="6385821at2"/>
<sequence length="198" mass="22379">MSNKMRYFTVIFISGLLASCASPTEHLHRPQLTASPLADWGGEQLGHYVQELSNELIRTIEHVNPNSKVAVSSFRFVDDQQQYSPVFARQIQESFIYELHKVGQWVTDVKATDFIRVTPDGDFALSKDYLDLPNSVTLDYILLGTLTNMRGGVQVNARLVEITTRRVMAVGETFIPQRVIRDVLPSEQKPIRLVEGES</sequence>
<evidence type="ECO:0000313" key="2">
    <source>
        <dbReference type="EMBL" id="QJR81078.1"/>
    </source>
</evidence>
<dbReference type="AlphaFoldDB" id="A0A6M4ME13"/>
<organism evidence="2 3">
    <name type="scientific">Alteromonas pelagimontana</name>
    <dbReference type="NCBI Taxonomy" id="1858656"/>
    <lineage>
        <taxon>Bacteria</taxon>
        <taxon>Pseudomonadati</taxon>
        <taxon>Pseudomonadota</taxon>
        <taxon>Gammaproteobacteria</taxon>
        <taxon>Alteromonadales</taxon>
        <taxon>Alteromonadaceae</taxon>
        <taxon>Alteromonas/Salinimonas group</taxon>
        <taxon>Alteromonas</taxon>
    </lineage>
</organism>
<evidence type="ECO:0000313" key="3">
    <source>
        <dbReference type="Proteomes" id="UP000219285"/>
    </source>
</evidence>
<name>A0A6M4ME13_9ALTE</name>
<dbReference type="PROSITE" id="PS51257">
    <property type="entry name" value="PROKAR_LIPOPROTEIN"/>
    <property type="match status" value="1"/>
</dbReference>
<evidence type="ECO:0000259" key="1">
    <source>
        <dbReference type="Pfam" id="PF17680"/>
    </source>
</evidence>
<protein>
    <recommendedName>
        <fullName evidence="1">FlgO domain-containing protein</fullName>
    </recommendedName>
</protein>
<dbReference type="PIRSF" id="PIRSF028688">
    <property type="entry name" value="UCP_imp_028688"/>
    <property type="match status" value="1"/>
</dbReference>
<dbReference type="RefSeq" id="WP_139316212.1">
    <property type="nucleotide sequence ID" value="NZ_CP052766.1"/>
</dbReference>
<keyword evidence="3" id="KW-1185">Reference proteome</keyword>
<dbReference type="InterPro" id="IPR041215">
    <property type="entry name" value="FlgO_dom"/>
</dbReference>
<proteinExistence type="predicted"/>
<reference evidence="3" key="1">
    <citation type="submission" date="2014-12" db="EMBL/GenBank/DDBJ databases">
        <title>Complete genome sequence of a multi-drug resistant Klebsiella pneumoniae.</title>
        <authorList>
            <person name="Hua X."/>
            <person name="Chen Q."/>
            <person name="Li X."/>
            <person name="Feng Y."/>
            <person name="Ruan Z."/>
            <person name="Yu Y."/>
        </authorList>
    </citation>
    <scope>NUCLEOTIDE SEQUENCE [LARGE SCALE GENOMIC DNA]</scope>
    <source>
        <strain evidence="3">5.12</strain>
    </source>
</reference>
<dbReference type="Proteomes" id="UP000219285">
    <property type="component" value="Chromosome"/>
</dbReference>
<dbReference type="EMBL" id="CP052766">
    <property type="protein sequence ID" value="QJR81078.1"/>
    <property type="molecule type" value="Genomic_DNA"/>
</dbReference>
<dbReference type="Pfam" id="PF17680">
    <property type="entry name" value="FlgO"/>
    <property type="match status" value="1"/>
</dbReference>
<dbReference type="InterPro" id="IPR014549">
    <property type="entry name" value="FlgO"/>
</dbReference>
<reference evidence="2 3" key="2">
    <citation type="submission" date="2020-04" db="EMBL/GenBank/DDBJ databases">
        <title>Complete genome sequence of Alteromonas pelagimontana 5.12T.</title>
        <authorList>
            <person name="Sinha R.K."/>
            <person name="Krishnan K.P."/>
            <person name="Kurian J.P."/>
        </authorList>
    </citation>
    <scope>NUCLEOTIDE SEQUENCE [LARGE SCALE GENOMIC DNA]</scope>
    <source>
        <strain evidence="2 3">5.12</strain>
    </source>
</reference>
<feature type="domain" description="FlgO" evidence="1">
    <location>
        <begin position="51"/>
        <end position="179"/>
    </location>
</feature>
<accession>A0A6M4ME13</accession>